<dbReference type="Proteomes" id="UP000179934">
    <property type="component" value="Unassembled WGS sequence"/>
</dbReference>
<dbReference type="PANTHER" id="PTHR12558">
    <property type="entry name" value="CELL DIVISION CYCLE 16,23,27"/>
    <property type="match status" value="1"/>
</dbReference>
<dbReference type="Gene3D" id="1.25.40.10">
    <property type="entry name" value="Tetratricopeptide repeat domain"/>
    <property type="match status" value="3"/>
</dbReference>
<feature type="domain" description="Cellulose synthase operon C C-terminal" evidence="9">
    <location>
        <begin position="799"/>
        <end position="1127"/>
    </location>
</feature>
<dbReference type="PROSITE" id="PS50005">
    <property type="entry name" value="TPR"/>
    <property type="match status" value="1"/>
</dbReference>
<gene>
    <name evidence="10" type="ORF">BJD16_06655</name>
</gene>
<feature type="chain" id="PRO_5010366416" evidence="8">
    <location>
        <begin position="24"/>
        <end position="1148"/>
    </location>
</feature>
<evidence type="ECO:0000256" key="4">
    <source>
        <dbReference type="ARBA" id="ARBA00022737"/>
    </source>
</evidence>
<dbReference type="NCBIfam" id="NF008520">
    <property type="entry name" value="PRK11447.1"/>
    <property type="match status" value="1"/>
</dbReference>
<comment type="function">
    <text evidence="1">Required for maximal bacterial cellulose synthesis.</text>
</comment>
<dbReference type="UniPathway" id="UPA00694"/>
<feature type="repeat" description="TPR" evidence="7">
    <location>
        <begin position="383"/>
        <end position="416"/>
    </location>
</feature>
<organism evidence="10 11">
    <name type="scientific">Aeromonas sobria</name>
    <dbReference type="NCBI Taxonomy" id="646"/>
    <lineage>
        <taxon>Bacteria</taxon>
        <taxon>Pseudomonadati</taxon>
        <taxon>Pseudomonadota</taxon>
        <taxon>Gammaproteobacteria</taxon>
        <taxon>Aeromonadales</taxon>
        <taxon>Aeromonadaceae</taxon>
        <taxon>Aeromonas</taxon>
    </lineage>
</organism>
<feature type="signal peptide" evidence="8">
    <location>
        <begin position="1"/>
        <end position="23"/>
    </location>
</feature>
<dbReference type="Pfam" id="PF13432">
    <property type="entry name" value="TPR_16"/>
    <property type="match status" value="1"/>
</dbReference>
<evidence type="ECO:0000256" key="6">
    <source>
        <dbReference type="ARBA" id="ARBA00022916"/>
    </source>
</evidence>
<proteinExistence type="predicted"/>
<dbReference type="GO" id="GO:0019867">
    <property type="term" value="C:outer membrane"/>
    <property type="evidence" value="ECO:0007669"/>
    <property type="project" value="InterPro"/>
</dbReference>
<dbReference type="InterPro" id="IPR003921">
    <property type="entry name" value="Cell_synth_C"/>
</dbReference>
<dbReference type="SUPFAM" id="SSF48452">
    <property type="entry name" value="TPR-like"/>
    <property type="match status" value="3"/>
</dbReference>
<evidence type="ECO:0000256" key="5">
    <source>
        <dbReference type="ARBA" id="ARBA00022803"/>
    </source>
</evidence>
<keyword evidence="5 7" id="KW-0802">TPR repeat</keyword>
<dbReference type="InterPro" id="IPR008410">
    <property type="entry name" value="BCSC_C"/>
</dbReference>
<name>A0A1S2CI43_AERSO</name>
<dbReference type="EMBL" id="MKFU01000066">
    <property type="protein sequence ID" value="OHY88465.1"/>
    <property type="molecule type" value="Genomic_DNA"/>
</dbReference>
<dbReference type="GO" id="GO:0006011">
    <property type="term" value="P:UDP-alpha-D-glucose metabolic process"/>
    <property type="evidence" value="ECO:0007669"/>
    <property type="project" value="InterPro"/>
</dbReference>
<dbReference type="SMART" id="SM00028">
    <property type="entry name" value="TPR"/>
    <property type="match status" value="4"/>
</dbReference>
<dbReference type="STRING" id="646.BJD16_06655"/>
<dbReference type="InterPro" id="IPR019734">
    <property type="entry name" value="TPR_rpt"/>
</dbReference>
<keyword evidence="3 8" id="KW-0732">Signal</keyword>
<evidence type="ECO:0000313" key="10">
    <source>
        <dbReference type="EMBL" id="OHY88465.1"/>
    </source>
</evidence>
<sequence length="1148" mass="126881">MPTRPLTLIWLLASLLGSVPAMAVVEPVEWLLSQIRLGEVTHNEDLLGNSLYSLSLIAPQHPELLAAQARFALASGKLEEAEALLKRLGKLAPDSSLYRLGMRNLRINEPASRARLQQARQLANEGDLEGARACYRALFGGDEAPNLELTVEYAVLNDRIPAHRAEALAMMRELELRYPGHARLRATLAHRLLSSGHRDEGMALLHKMAASHPTRDSAARIWLADIRRMPVGSASLASLQQFIVTFAADSHSDEAQTLLAQQEELWASPAFRQRQAILARAADKRATLAELQRLQTSYPDDPEVMGVLGVAYARQHQREQANRLFERLLRHPDLPQRGRWERQWENNRYWLILDRAKQAQASQQWEQAATLYRQVIGLNGSRPEAWLGLGDCELARHQHGAAEQAYLRALNIAPQNERARLRLFEFYREQDPERALALLSSGGSAALQKQGDRLRADLLERDAAALEQSGYRAQALNKRHLALALTPEDPWRRYRTAVAMAAANDTTAASVLLQSALAANPQDSELRYATALYLSGQGALSRARRILAEVPPQRRSSQMAQLDSRLARRELMAEAGARHDKGEVAAAERLLIPLLPDDSVALTLAGWAAGRGDWSQAGHYYRGILSNDEDHQGARLGMAELALAQGDRAGSRHWLPVWSPSAVVGDDFNHYRRVANLYQQLGEPGVARDIFTAYAPTVAAGAPSQGSALFWRDAARQRFATGDTQGALALDRKALTAAGLAPAEPLDDAALTARALSRDQDDWLVGSVRRDLDRHYRQSQTTVSFDSDYWGSKGSEGTSDLQALTQMLQLDTPLAGGALFGRIERVAMDAGSFPDSPYRASFGTCTTRECWGNESQQATGHTLAVGWKGEQWQADLGTTPLGFEVVDWVGGATVRGKWHEIGWRATLSRRPLNSSLLSYGGAVDPATGIRWGGIRANGVRLNLSHDQGGALGHWGSLQQHLLTGENVPDNWRTRLMGGSYYKLINEANRRVTIGGRVMAWHHEQDLSGYTLGRGGYYSPERYLSFGVPVRFSQRSGDWSWDLGGTLAWSRSHSNASRRYPLPGLLPDGLPDQDATVAGGSSRGMGYTVNALVEHRLTDHWRIGGRIDIQQADDYAPSHATLFLRYTFKPWRGDLDMPPLPLTPYGEFD</sequence>
<evidence type="ECO:0000256" key="1">
    <source>
        <dbReference type="ARBA" id="ARBA00003476"/>
    </source>
</evidence>
<dbReference type="PANTHER" id="PTHR12558:SF13">
    <property type="entry name" value="CELL DIVISION CYCLE PROTEIN 27 HOMOLOG"/>
    <property type="match status" value="1"/>
</dbReference>
<dbReference type="OrthoDB" id="174989at2"/>
<evidence type="ECO:0000259" key="9">
    <source>
        <dbReference type="Pfam" id="PF05420"/>
    </source>
</evidence>
<comment type="pathway">
    <text evidence="2">Glycan metabolism; bacterial cellulose biosynthesis.</text>
</comment>
<protein>
    <submittedName>
        <fullName evidence="10">Cellulose synthase</fullName>
    </submittedName>
</protein>
<dbReference type="PRINTS" id="PR01441">
    <property type="entry name" value="CELLSNTHASEC"/>
</dbReference>
<dbReference type="Pfam" id="PF05420">
    <property type="entry name" value="BCSC_C"/>
    <property type="match status" value="1"/>
</dbReference>
<evidence type="ECO:0000256" key="8">
    <source>
        <dbReference type="SAM" id="SignalP"/>
    </source>
</evidence>
<dbReference type="Pfam" id="PF14559">
    <property type="entry name" value="TPR_19"/>
    <property type="match status" value="2"/>
</dbReference>
<dbReference type="GO" id="GO:0030244">
    <property type="term" value="P:cellulose biosynthetic process"/>
    <property type="evidence" value="ECO:0007669"/>
    <property type="project" value="UniProtKB-KW"/>
</dbReference>
<reference evidence="10 11" key="1">
    <citation type="submission" date="2016-09" db="EMBL/GenBank/DDBJ databases">
        <title>Draft Genome Sequence of Aeromonas sobria Strain 08005, Isolated from Sick Rana catesbeiana.</title>
        <authorList>
            <person name="Yang Q."/>
        </authorList>
    </citation>
    <scope>NUCLEOTIDE SEQUENCE [LARGE SCALE GENOMIC DNA]</scope>
    <source>
        <strain evidence="10 11">08005</strain>
    </source>
</reference>
<dbReference type="GeneID" id="58924271"/>
<evidence type="ECO:0000256" key="2">
    <source>
        <dbReference type="ARBA" id="ARBA00005186"/>
    </source>
</evidence>
<dbReference type="RefSeq" id="WP_042024173.1">
    <property type="nucleotide sequence ID" value="NZ_CDBW01000045.1"/>
</dbReference>
<accession>A0A1S2CI43</accession>
<evidence type="ECO:0000313" key="11">
    <source>
        <dbReference type="Proteomes" id="UP000179934"/>
    </source>
</evidence>
<keyword evidence="6" id="KW-0135">Cellulose biosynthesis</keyword>
<comment type="caution">
    <text evidence="10">The sequence shown here is derived from an EMBL/GenBank/DDBJ whole genome shotgun (WGS) entry which is preliminary data.</text>
</comment>
<dbReference type="InterPro" id="IPR011990">
    <property type="entry name" value="TPR-like_helical_dom_sf"/>
</dbReference>
<dbReference type="AlphaFoldDB" id="A0A1S2CI43"/>
<evidence type="ECO:0000256" key="3">
    <source>
        <dbReference type="ARBA" id="ARBA00022729"/>
    </source>
</evidence>
<keyword evidence="4" id="KW-0677">Repeat</keyword>
<evidence type="ECO:0000256" key="7">
    <source>
        <dbReference type="PROSITE-ProRule" id="PRU00339"/>
    </source>
</evidence>